<dbReference type="PANTHER" id="PTHR43179">
    <property type="entry name" value="RHAMNOSYLTRANSFERASE WBBL"/>
    <property type="match status" value="1"/>
</dbReference>
<dbReference type="STRING" id="1280953.HOC_16371"/>
<organism evidence="2 3">
    <name type="scientific">Hyphomonas oceanitis SCH89</name>
    <dbReference type="NCBI Taxonomy" id="1280953"/>
    <lineage>
        <taxon>Bacteria</taxon>
        <taxon>Pseudomonadati</taxon>
        <taxon>Pseudomonadota</taxon>
        <taxon>Alphaproteobacteria</taxon>
        <taxon>Hyphomonadales</taxon>
        <taxon>Hyphomonadaceae</taxon>
        <taxon>Hyphomonas</taxon>
    </lineage>
</organism>
<name>A0A059G430_9PROT</name>
<evidence type="ECO:0000259" key="1">
    <source>
        <dbReference type="Pfam" id="PF00535"/>
    </source>
</evidence>
<sequence length="352" mass="40557">MTNLKNNQADVTVVVTARDRFSLAVRSLENLVAVTRHPYKLIYIDAGSPPYVAKNLKQICEKNAFEYVRFDHFLSPCQSRNRGHHMSSTKYVAYIENDVMASEGWLEALIKCGEETGAEVVQPLICQGMPLHTEIHQAGGNFTEDMDAFFNGPTQSRRLTDKHLNHQGKRVDEVELERTETQVCEVHCILVRRDTFERFGDFDENMPCSKDHIDFSITIWANGGRIMLEPSSVVTFCHPDRHNPVEVMDRPIFILRWSPNWQRKSLNHFRKKWGLESDPYFEKYQKLTKWRYHDGVVRPMIRKLPMIGHSYKVQAIASKAMLPLISAVGTHLGNKQASQTANWNSREVPTSR</sequence>
<dbReference type="EMBL" id="ARYL01000032">
    <property type="protein sequence ID" value="KDA01238.1"/>
    <property type="molecule type" value="Genomic_DNA"/>
</dbReference>
<keyword evidence="2" id="KW-0808">Transferase</keyword>
<dbReference type="Proteomes" id="UP000024942">
    <property type="component" value="Unassembled WGS sequence"/>
</dbReference>
<accession>A0A059G430</accession>
<dbReference type="eggNOG" id="COG1216">
    <property type="taxonomic scope" value="Bacteria"/>
</dbReference>
<dbReference type="OrthoDB" id="7615426at2"/>
<dbReference type="PANTHER" id="PTHR43179:SF7">
    <property type="entry name" value="RHAMNOSYLTRANSFERASE WBBL"/>
    <property type="match status" value="1"/>
</dbReference>
<reference evidence="2 3" key="1">
    <citation type="journal article" date="2014" name="Antonie Van Leeuwenhoek">
        <title>Hyphomonas beringensis sp. nov. and Hyphomonas chukchiensis sp. nov., isolated from surface seawater of the Bering Sea and Chukchi Sea.</title>
        <authorList>
            <person name="Li C."/>
            <person name="Lai Q."/>
            <person name="Li G."/>
            <person name="Dong C."/>
            <person name="Wang J."/>
            <person name="Liao Y."/>
            <person name="Shao Z."/>
        </authorList>
    </citation>
    <scope>NUCLEOTIDE SEQUENCE [LARGE SCALE GENOMIC DNA]</scope>
    <source>
        <strain evidence="2 3">SCH89</strain>
    </source>
</reference>
<dbReference type="PATRIC" id="fig|1280953.3.peg.3281"/>
<dbReference type="GO" id="GO:0016740">
    <property type="term" value="F:transferase activity"/>
    <property type="evidence" value="ECO:0007669"/>
    <property type="project" value="UniProtKB-KW"/>
</dbReference>
<dbReference type="AlphaFoldDB" id="A0A059G430"/>
<dbReference type="Gene3D" id="3.90.550.10">
    <property type="entry name" value="Spore Coat Polysaccharide Biosynthesis Protein SpsA, Chain A"/>
    <property type="match status" value="1"/>
</dbReference>
<dbReference type="Pfam" id="PF00535">
    <property type="entry name" value="Glycos_transf_2"/>
    <property type="match status" value="1"/>
</dbReference>
<dbReference type="SUPFAM" id="SSF53448">
    <property type="entry name" value="Nucleotide-diphospho-sugar transferases"/>
    <property type="match status" value="1"/>
</dbReference>
<dbReference type="InterPro" id="IPR029044">
    <property type="entry name" value="Nucleotide-diphossugar_trans"/>
</dbReference>
<proteinExistence type="predicted"/>
<protein>
    <submittedName>
        <fullName evidence="2">Putative glycosyltransferase</fullName>
    </submittedName>
</protein>
<evidence type="ECO:0000313" key="2">
    <source>
        <dbReference type="EMBL" id="KDA01238.1"/>
    </source>
</evidence>
<dbReference type="RefSeq" id="WP_051625008.1">
    <property type="nucleotide sequence ID" value="NZ_ARYL01000032.1"/>
</dbReference>
<feature type="domain" description="Glycosyltransferase 2-like" evidence="1">
    <location>
        <begin position="12"/>
        <end position="193"/>
    </location>
</feature>
<keyword evidence="3" id="KW-1185">Reference proteome</keyword>
<evidence type="ECO:0000313" key="3">
    <source>
        <dbReference type="Proteomes" id="UP000024942"/>
    </source>
</evidence>
<comment type="caution">
    <text evidence="2">The sequence shown here is derived from an EMBL/GenBank/DDBJ whole genome shotgun (WGS) entry which is preliminary data.</text>
</comment>
<dbReference type="InterPro" id="IPR001173">
    <property type="entry name" value="Glyco_trans_2-like"/>
</dbReference>
<gene>
    <name evidence="2" type="ORF">HOC_16371</name>
</gene>